<dbReference type="InterPro" id="IPR004360">
    <property type="entry name" value="Glyas_Fos-R_dOase_dom"/>
</dbReference>
<evidence type="ECO:0000313" key="2">
    <source>
        <dbReference type="EMBL" id="XDP45213.1"/>
    </source>
</evidence>
<evidence type="ECO:0000259" key="1">
    <source>
        <dbReference type="PROSITE" id="PS51819"/>
    </source>
</evidence>
<dbReference type="AlphaFoldDB" id="A0AB39L452"/>
<sequence>MTTTVQMRLELIHLPVSDVDRARDFYVEKCGWELITDHVQMGDMRIVQVCPPGSGCAILMGRNIPEISDMPVGVQKGLHLVVANMEEATKDLASRGVELGEVQDLGGVLYCRFEDPDGNSWLLQQWAEGGFPHEAG</sequence>
<dbReference type="PROSITE" id="PS51819">
    <property type="entry name" value="VOC"/>
    <property type="match status" value="1"/>
</dbReference>
<gene>
    <name evidence="2" type="ORF">AB5L97_18440</name>
</gene>
<dbReference type="Gene3D" id="3.10.180.10">
    <property type="entry name" value="2,3-Dihydroxybiphenyl 1,2-Dioxygenase, domain 1"/>
    <property type="match status" value="1"/>
</dbReference>
<dbReference type="KEGG" id="spue:AB5L97_18440"/>
<feature type="domain" description="VOC" evidence="1">
    <location>
        <begin position="8"/>
        <end position="126"/>
    </location>
</feature>
<organism evidence="2">
    <name type="scientific">Sinomonas puerhi</name>
    <dbReference type="NCBI Taxonomy" id="3238584"/>
    <lineage>
        <taxon>Bacteria</taxon>
        <taxon>Bacillati</taxon>
        <taxon>Actinomycetota</taxon>
        <taxon>Actinomycetes</taxon>
        <taxon>Micrococcales</taxon>
        <taxon>Micrococcaceae</taxon>
        <taxon>Sinomonas</taxon>
    </lineage>
</organism>
<dbReference type="InterPro" id="IPR029068">
    <property type="entry name" value="Glyas_Bleomycin-R_OHBP_Dase"/>
</dbReference>
<dbReference type="EMBL" id="CP163302">
    <property type="protein sequence ID" value="XDP45213.1"/>
    <property type="molecule type" value="Genomic_DNA"/>
</dbReference>
<dbReference type="PANTHER" id="PTHR36437">
    <property type="entry name" value="GLYOXALASE/BLEOMYCIN RESISTANCE PROTEIN/DIOXYGENASE"/>
    <property type="match status" value="1"/>
</dbReference>
<dbReference type="InterPro" id="IPR037523">
    <property type="entry name" value="VOC_core"/>
</dbReference>
<protein>
    <submittedName>
        <fullName evidence="2">VOC family protein</fullName>
    </submittedName>
</protein>
<dbReference type="RefSeq" id="WP_369045781.1">
    <property type="nucleotide sequence ID" value="NZ_CP163302.1"/>
</dbReference>
<reference evidence="2" key="1">
    <citation type="submission" date="2024-07" db="EMBL/GenBank/DDBJ databases">
        <authorList>
            <person name="fu j."/>
        </authorList>
    </citation>
    <scope>NUCLEOTIDE SEQUENCE</scope>
    <source>
        <strain evidence="2">P10A9</strain>
    </source>
</reference>
<dbReference type="Pfam" id="PF00903">
    <property type="entry name" value="Glyoxalase"/>
    <property type="match status" value="1"/>
</dbReference>
<name>A0AB39L452_9MICC</name>
<dbReference type="SUPFAM" id="SSF54593">
    <property type="entry name" value="Glyoxalase/Bleomycin resistance protein/Dihydroxybiphenyl dioxygenase"/>
    <property type="match status" value="1"/>
</dbReference>
<accession>A0AB39L452</accession>
<dbReference type="PANTHER" id="PTHR36437:SF2">
    <property type="entry name" value="GLYOXALASE_BLEOMYCIN RESISTANCE PROTEIN_DIOXYGENASE"/>
    <property type="match status" value="1"/>
</dbReference>
<proteinExistence type="predicted"/>